<feature type="non-terminal residue" evidence="3">
    <location>
        <position position="487"/>
    </location>
</feature>
<sequence>MICVGANKALNGDENILTKEAERKRNAAKITFAITRVKRQHWPKALQIWGNAKATQRGIDIDVVTGSATLAAVATVGKWQPCLSLLASFQAAHMQLNAYGYNAGVTSCARAGSWAFGQMLLQSMKNWRIELQNITINALAACLRQSENWQAATECLQRAVTCDVQMNLVGCNTLLSFAQPWPNAFELLRTCHILGLRSDSTTWNSVLTRSQAWRGASLLAKTASQGIELDVITINAGTVGTTRWTDALHIYSLGIRLGIRLDAFSGSSMSSVCASSSQWRFALQLCRAGCVDVVSMCAGSFAWSSAHVWEAASVALIQGLQPDIISFGSVLYACDRGGHWKVALRLLRKMSTSNLKWNTVVCVAAMSACRTASKWRRALGLMSTQPSSASPVLFNALVNACSSSMIWKDSLELCSEAKHKSQLDDIAISCCAASSPWQVAAGLATPNPKRQMMLEAMSIDEGLYAALIHAYCRAWQWRPAWKLVTQA</sequence>
<evidence type="ECO:0008006" key="5">
    <source>
        <dbReference type="Google" id="ProtNLM"/>
    </source>
</evidence>
<keyword evidence="1" id="KW-0677">Repeat</keyword>
<comment type="caution">
    <text evidence="3">The sequence shown here is derived from an EMBL/GenBank/DDBJ whole genome shotgun (WGS) entry which is preliminary data.</text>
</comment>
<protein>
    <recommendedName>
        <fullName evidence="5">Pentatricopeptide repeat-containing protein, chloroplastic</fullName>
    </recommendedName>
</protein>
<dbReference type="PANTHER" id="PTHR47447:SF17">
    <property type="entry name" value="OS12G0638900 PROTEIN"/>
    <property type="match status" value="1"/>
</dbReference>
<feature type="repeat" description="PPR" evidence="2">
    <location>
        <begin position="323"/>
        <end position="357"/>
    </location>
</feature>
<organism evidence="3 4">
    <name type="scientific">Durusdinium trenchii</name>
    <dbReference type="NCBI Taxonomy" id="1381693"/>
    <lineage>
        <taxon>Eukaryota</taxon>
        <taxon>Sar</taxon>
        <taxon>Alveolata</taxon>
        <taxon>Dinophyceae</taxon>
        <taxon>Suessiales</taxon>
        <taxon>Symbiodiniaceae</taxon>
        <taxon>Durusdinium</taxon>
    </lineage>
</organism>
<evidence type="ECO:0000256" key="1">
    <source>
        <dbReference type="ARBA" id="ARBA00022737"/>
    </source>
</evidence>
<evidence type="ECO:0000313" key="4">
    <source>
        <dbReference type="Proteomes" id="UP001642464"/>
    </source>
</evidence>
<evidence type="ECO:0000256" key="2">
    <source>
        <dbReference type="PROSITE-ProRule" id="PRU00708"/>
    </source>
</evidence>
<dbReference type="Gene3D" id="1.25.40.10">
    <property type="entry name" value="Tetratricopeptide repeat domain"/>
    <property type="match status" value="2"/>
</dbReference>
<gene>
    <name evidence="3" type="ORF">SCF082_LOCUS33410</name>
</gene>
<dbReference type="PANTHER" id="PTHR47447">
    <property type="entry name" value="OS03G0856100 PROTEIN"/>
    <property type="match status" value="1"/>
</dbReference>
<dbReference type="Proteomes" id="UP001642464">
    <property type="component" value="Unassembled WGS sequence"/>
</dbReference>
<name>A0ABP0NN00_9DINO</name>
<proteinExistence type="predicted"/>
<dbReference type="InterPro" id="IPR011990">
    <property type="entry name" value="TPR-like_helical_dom_sf"/>
</dbReference>
<dbReference type="EMBL" id="CAXAMM010029691">
    <property type="protein sequence ID" value="CAK9065156.1"/>
    <property type="molecule type" value="Genomic_DNA"/>
</dbReference>
<accession>A0ABP0NN00</accession>
<reference evidence="3 4" key="1">
    <citation type="submission" date="2024-02" db="EMBL/GenBank/DDBJ databases">
        <authorList>
            <person name="Chen Y."/>
            <person name="Shah S."/>
            <person name="Dougan E. K."/>
            <person name="Thang M."/>
            <person name="Chan C."/>
        </authorList>
    </citation>
    <scope>NUCLEOTIDE SEQUENCE [LARGE SCALE GENOMIC DNA]</scope>
</reference>
<dbReference type="InterPro" id="IPR002885">
    <property type="entry name" value="PPR_rpt"/>
</dbReference>
<keyword evidence="4" id="KW-1185">Reference proteome</keyword>
<evidence type="ECO:0000313" key="3">
    <source>
        <dbReference type="EMBL" id="CAK9065156.1"/>
    </source>
</evidence>
<dbReference type="PROSITE" id="PS51375">
    <property type="entry name" value="PPR"/>
    <property type="match status" value="1"/>
</dbReference>